<name>A0A6S7HPN3_PARCT</name>
<dbReference type="EMBL" id="CACRXK020005989">
    <property type="protein sequence ID" value="CAB4008005.1"/>
    <property type="molecule type" value="Genomic_DNA"/>
</dbReference>
<gene>
    <name evidence="1" type="ORF">PACLA_8A061812</name>
</gene>
<dbReference type="OrthoDB" id="5982475at2759"/>
<protein>
    <submittedName>
        <fullName evidence="1">Uncharacterized protein</fullName>
    </submittedName>
</protein>
<dbReference type="AlphaFoldDB" id="A0A6S7HPN3"/>
<evidence type="ECO:0000313" key="1">
    <source>
        <dbReference type="EMBL" id="CAB4008005.1"/>
    </source>
</evidence>
<dbReference type="Proteomes" id="UP001152795">
    <property type="component" value="Unassembled WGS sequence"/>
</dbReference>
<organism evidence="1 2">
    <name type="scientific">Paramuricea clavata</name>
    <name type="common">Red gorgonian</name>
    <name type="synonym">Violescent sea-whip</name>
    <dbReference type="NCBI Taxonomy" id="317549"/>
    <lineage>
        <taxon>Eukaryota</taxon>
        <taxon>Metazoa</taxon>
        <taxon>Cnidaria</taxon>
        <taxon>Anthozoa</taxon>
        <taxon>Octocorallia</taxon>
        <taxon>Malacalcyonacea</taxon>
        <taxon>Plexauridae</taxon>
        <taxon>Paramuricea</taxon>
    </lineage>
</organism>
<evidence type="ECO:0000313" key="2">
    <source>
        <dbReference type="Proteomes" id="UP001152795"/>
    </source>
</evidence>
<accession>A0A6S7HPN3</accession>
<reference evidence="1" key="1">
    <citation type="submission" date="2020-04" db="EMBL/GenBank/DDBJ databases">
        <authorList>
            <person name="Alioto T."/>
            <person name="Alioto T."/>
            <person name="Gomez Garrido J."/>
        </authorList>
    </citation>
    <scope>NUCLEOTIDE SEQUENCE</scope>
    <source>
        <strain evidence="1">A484AB</strain>
    </source>
</reference>
<proteinExistence type="predicted"/>
<sequence>MRPFPSMWNCRVIHPYGLDPFSGDVRSLQGFSRSLEILTYMRSEAARVGMHVERLAVSKENEICVVIFPWDKQELPTPQELVNGFFHFHPKISEYYTSHPEDKGQLKKCKLDFHIPQHNMDYSDSDEEADEDHECEAKPCLNRVFAMNDNKQDKLRDLRAFYEWLQSIMYPSVTVYLDDDKITPDAVFMLTQLAPGWVGGALTC</sequence>
<comment type="caution">
    <text evidence="1">The sequence shown here is derived from an EMBL/GenBank/DDBJ whole genome shotgun (WGS) entry which is preliminary data.</text>
</comment>
<keyword evidence="2" id="KW-1185">Reference proteome</keyword>